<proteinExistence type="predicted"/>
<dbReference type="Proteomes" id="UP001443914">
    <property type="component" value="Unassembled WGS sequence"/>
</dbReference>
<dbReference type="Pfam" id="PF05056">
    <property type="entry name" value="DUF674"/>
    <property type="match status" value="1"/>
</dbReference>
<evidence type="ECO:0000313" key="2">
    <source>
        <dbReference type="Proteomes" id="UP001443914"/>
    </source>
</evidence>
<dbReference type="AlphaFoldDB" id="A0AAW1J9J2"/>
<comment type="caution">
    <text evidence="1">The sequence shown here is derived from an EMBL/GenBank/DDBJ whole genome shotgun (WGS) entry which is preliminary data.</text>
</comment>
<name>A0AAW1J9J2_SAPOF</name>
<reference evidence="1" key="1">
    <citation type="submission" date="2024-03" db="EMBL/GenBank/DDBJ databases">
        <title>WGS assembly of Saponaria officinalis var. Norfolk2.</title>
        <authorList>
            <person name="Jenkins J."/>
            <person name="Shu S."/>
            <person name="Grimwood J."/>
            <person name="Barry K."/>
            <person name="Goodstein D."/>
            <person name="Schmutz J."/>
            <person name="Leebens-Mack J."/>
            <person name="Osbourn A."/>
        </authorList>
    </citation>
    <scope>NUCLEOTIDE SEQUENCE [LARGE SCALE GENOMIC DNA]</scope>
    <source>
        <strain evidence="1">JIC</strain>
    </source>
</reference>
<gene>
    <name evidence="1" type="ORF">RND81_08G213500</name>
</gene>
<dbReference type="InterPro" id="IPR007750">
    <property type="entry name" value="DUF674"/>
</dbReference>
<dbReference type="PANTHER" id="PTHR33103">
    <property type="entry name" value="OS01G0153900 PROTEIN"/>
    <property type="match status" value="1"/>
</dbReference>
<keyword evidence="2" id="KW-1185">Reference proteome</keyword>
<dbReference type="EMBL" id="JBDFQZ010000008">
    <property type="protein sequence ID" value="KAK9700043.1"/>
    <property type="molecule type" value="Genomic_DNA"/>
</dbReference>
<dbReference type="PANTHER" id="PTHR33103:SF19">
    <property type="entry name" value="OS09G0544700 PROTEIN"/>
    <property type="match status" value="1"/>
</dbReference>
<protein>
    <submittedName>
        <fullName evidence="1">Uncharacterized protein</fullName>
    </submittedName>
</protein>
<accession>A0AAW1J9J2</accession>
<sequence length="115" mass="12685">MESITNEKTVSLKLMINKRANKVAFAEAGQEFLDMIHRIMSLPLSTFTRLLSANGMGGPLNSISNLNFESGEGANSELKPRTTPEERVKDGVVYMVSDNLEVKPLSLALIKPYDI</sequence>
<organism evidence="1 2">
    <name type="scientific">Saponaria officinalis</name>
    <name type="common">Common soapwort</name>
    <name type="synonym">Lychnis saponaria</name>
    <dbReference type="NCBI Taxonomy" id="3572"/>
    <lineage>
        <taxon>Eukaryota</taxon>
        <taxon>Viridiplantae</taxon>
        <taxon>Streptophyta</taxon>
        <taxon>Embryophyta</taxon>
        <taxon>Tracheophyta</taxon>
        <taxon>Spermatophyta</taxon>
        <taxon>Magnoliopsida</taxon>
        <taxon>eudicotyledons</taxon>
        <taxon>Gunneridae</taxon>
        <taxon>Pentapetalae</taxon>
        <taxon>Caryophyllales</taxon>
        <taxon>Caryophyllaceae</taxon>
        <taxon>Caryophylleae</taxon>
        <taxon>Saponaria</taxon>
    </lineage>
</organism>
<evidence type="ECO:0000313" key="1">
    <source>
        <dbReference type="EMBL" id="KAK9700043.1"/>
    </source>
</evidence>